<sequence length="2289" mass="239369">MRKYFKKFSLLLFILFFFVTVFVVNPSNVFAASSGTANGTYDFSGPLKVNNSGGAGYAIFADKFVVSNGFAIAGSQLWSENQQTANTAGTLVIKAEGTATCRTFTFKDLGISSYEASGQNLTSLSVVLKDTVGATIATLSNSGSVILTSNTAQLSSLLGGSPYSYDNVASITITWKFANNLAPSNLNFDNITIANVVGADVMPPTVSDGTLSASGITATGVTLSWTKATDAVSAPSALQYQVYRSSSNNLNTVTNIETNGTALGSYTADVGTYSVAGLAEGASYYFNVIVKDEGGNKTAYTMKQVVTPDITSPVVSVGTISTSGLTGIGVMLNWTKATDAVSAASALQYQLYRSSSNNLNTVANMEANGTAVGSYTANIGTYNVAGLTENTTYYFNVIVKDEAGNKTAYTMKQVVTPDMTSPVVSVGTIGTSGITATGATLIWTKATDAVSAPSALQYQVYRSSSNNLNTVANIEANGTAVGSYTADIGTYSVTGLTESTTYYFNVIVKDEAGNKTAYTMKQVVTSDITAPVVSDRTLSTTDLTATGVTLSWTKATDAVSAPSALQYQVYRSSSNNLNTVANIETNGTAVGSYTADIGTYSVMGLTESTTYYFNVIVKDEAGNKTAYTTKQVVTSDITSPAVSVGTISTSGLTGTGITLNWTKATDAVSAPSALQYQVYRSSSNNLNTVANMEANGTAVGSYTADIGTYNVSGLTESTTYYFNLIVKDEAGNKTAYTMKQVVTSDITAPAVSDGTLNTTDLTATGVTLNWTKAMDTVSAQGALQYQVYRSSSNNLNTVANIEANGTAVGSYTTDIGTYSVTGLTESTTYYFNVIVKDEAGNKTAYVMKQVVTSDITAPAVSDGTLNTTDLTATGVTLNWTKATDTVSAPSALQYQVYQSSSNNLDTIANIETNGTAVGSYTADIGTYSVTGLIESTTYYFNVIVKDEAGNKTAYTMKQVVTSDITAPVVSDRTLSTTDLTATGVTLSWTKATDAVSAPSALQYQVYRSSSNNLNTVANIETNGTAVGSYTADIGTYSVTGLTESTTYYFNVIVKDEAGNKAAYTTKQVVTTDITAPTVSDQTLSTTDLTAIGLTLNWTKATDTVSAPSALQYQVYRSSSNNLDTIANIETNGTLVGSYTADIDAYNVTGLTESTTYYFNVIVKDEAGNKAAYTTKRVVTSDITAPVVTDGTLNTTDLTDTGVTLSWTMATDTVSAPSALQYQVYQSSSNNLDTIANIEANGTLVGSYTVDIDAYNVTGLTASTAYHFNVIVKDESGNKTAYTSKQVTTDAAPTFTINAIDNHSVAALTVGYAAGTPETKTIRVSRTGTGNLTGLRAALSGTNANDFIIDQPNETTLSSAVPSTTFTIKAQDGLAVGTYNATVSVSADHMTDEKFTVTQVVYAVEPTMIVSASPGDGYVNLTWKSVGMEGYKVFQSTVSGSYGSAVDTVGGSVYSSKITGLVNGTTYFFVVRSIHGGIESQVSNEVNRTPQVAAPDVPVLQSAIAGDGHVNLHWNSVVGSKEYQIFSSNTAGSYGAPLATVNGSVYAYDAVGLINGMTYYFVLKASNPGGDSAASNERSAVPQVASPSVPSISSAATGNGQVRLTWNGVAGSTGYKIYKSTVARTYAAETTTVSSSVYSYEVSGLINGTTYYFIMKATNPGGDSVASNEVSAVPQVASPSVPSISSAAAGNGQVRLTWNGVAGSTGYKIYKSTVGGTYAEAITVSGSVYSYEVRGLINGTSYYFIIKATNPGGDSAASNEISATPKTVPAAPTGVIASGGNTQAIVSFTAPADNGGSEITGFEAIALPGNISLSGISSPITFTGLSNGTTYTFKVKAVNSAGSSEASVASNEVTPRSFSNNNNSGSSGAAAQPTTGIDVLFNGKQEQIGTATTRIVDGQTVTTITFDPKKLGEKLAAEDKKAVITIPVSTASDVVIGEFDGQMVKSMEQKQAVVVIQTASASYTLPAQQIDINSIIGTFGKNSALQDIKIQIMIAKPTADTLKIVEDAAQKGGFTVVVPPLNFIIKATYEGTTIEVSQFNVYVERTIAIPDGVDPKHIATGIVVDPDGSVRHVPTRIVVVANKQFAKVNSLTNSTYAIVWHPVTFKDLENHWAKEAVNDMGSRMVINGVSNDTFAPDQNITRAEFAAMIVRALGLKADNGLSPFKDVQSSAWYNGYVNTALNGSIVTGFDNGTFAPEDKITREQAMMMIANAMKITGLQVNLQAQEAGQLLSKFDDGNLAAEWARDSIANCLDAGIVTGRNGNQLEPKESISRAEVAALVQRLLQKSGLI</sequence>
<feature type="domain" description="Fibronectin type-III" evidence="3">
    <location>
        <begin position="1404"/>
        <end position="1495"/>
    </location>
</feature>
<dbReference type="RefSeq" id="WP_262683710.1">
    <property type="nucleotide sequence ID" value="NZ_JAOQIO010000022.1"/>
</dbReference>
<feature type="compositionally biased region" description="Low complexity" evidence="2">
    <location>
        <begin position="1858"/>
        <end position="1870"/>
    </location>
</feature>
<dbReference type="InterPro" id="IPR013783">
    <property type="entry name" value="Ig-like_fold"/>
</dbReference>
<dbReference type="InterPro" id="IPR001119">
    <property type="entry name" value="SLH_dom"/>
</dbReference>
<dbReference type="InterPro" id="IPR022038">
    <property type="entry name" value="Ig-like_bact"/>
</dbReference>
<dbReference type="Gene3D" id="2.60.40.10">
    <property type="entry name" value="Immunoglobulins"/>
    <property type="match status" value="15"/>
</dbReference>
<dbReference type="CDD" id="cd00063">
    <property type="entry name" value="FN3"/>
    <property type="match status" value="9"/>
</dbReference>
<feature type="domain" description="Fibronectin type-III" evidence="3">
    <location>
        <begin position="1079"/>
        <end position="1186"/>
    </location>
</feature>
<feature type="region of interest" description="Disordered" evidence="2">
    <location>
        <begin position="1843"/>
        <end position="1870"/>
    </location>
</feature>
<gene>
    <name evidence="5" type="ORF">OB236_09305</name>
</gene>
<dbReference type="SMART" id="SM00060">
    <property type="entry name" value="FN3"/>
    <property type="match status" value="15"/>
</dbReference>
<feature type="compositionally biased region" description="Polar residues" evidence="2">
    <location>
        <begin position="1843"/>
        <end position="1857"/>
    </location>
</feature>
<feature type="domain" description="SLH" evidence="4">
    <location>
        <begin position="2099"/>
        <end position="2162"/>
    </location>
</feature>
<dbReference type="Pfam" id="PF00395">
    <property type="entry name" value="SLH"/>
    <property type="match status" value="3"/>
</dbReference>
<feature type="domain" description="Fibronectin type-III" evidence="3">
    <location>
        <begin position="1585"/>
        <end position="1676"/>
    </location>
</feature>
<evidence type="ECO:0000256" key="1">
    <source>
        <dbReference type="ARBA" id="ARBA00022737"/>
    </source>
</evidence>
<feature type="domain" description="Fibronectin type-III" evidence="3">
    <location>
        <begin position="425"/>
        <end position="532"/>
    </location>
</feature>
<feature type="domain" description="Fibronectin type-III" evidence="3">
    <location>
        <begin position="1770"/>
        <end position="1856"/>
    </location>
</feature>
<feature type="domain" description="Fibronectin type-III" evidence="3">
    <location>
        <begin position="859"/>
        <end position="968"/>
    </location>
</feature>
<feature type="domain" description="Fibronectin type-III" evidence="3">
    <location>
        <begin position="1677"/>
        <end position="1769"/>
    </location>
</feature>
<feature type="domain" description="Fibronectin type-III" evidence="3">
    <location>
        <begin position="207"/>
        <end position="310"/>
    </location>
</feature>
<proteinExistence type="predicted"/>
<dbReference type="PANTHER" id="PTHR46708">
    <property type="entry name" value="TENASCIN"/>
    <property type="match status" value="1"/>
</dbReference>
<dbReference type="PROSITE" id="PS51272">
    <property type="entry name" value="SLH"/>
    <property type="match status" value="3"/>
</dbReference>
<feature type="domain" description="Fibronectin type-III" evidence="3">
    <location>
        <begin position="752"/>
        <end position="856"/>
    </location>
</feature>
<dbReference type="InterPro" id="IPR003961">
    <property type="entry name" value="FN3_dom"/>
</dbReference>
<dbReference type="Proteomes" id="UP001652445">
    <property type="component" value="Unassembled WGS sequence"/>
</dbReference>
<reference evidence="5 6" key="1">
    <citation type="submission" date="2022-09" db="EMBL/GenBank/DDBJ databases">
        <authorList>
            <person name="Han X.L."/>
            <person name="Wang Q."/>
            <person name="Lu T."/>
        </authorList>
    </citation>
    <scope>NUCLEOTIDE SEQUENCE [LARGE SCALE GENOMIC DNA]</scope>
    <source>
        <strain evidence="5 6">WQ 127069</strain>
    </source>
</reference>
<evidence type="ECO:0000259" key="3">
    <source>
        <dbReference type="PROSITE" id="PS50853"/>
    </source>
</evidence>
<dbReference type="Pfam" id="PF12245">
    <property type="entry name" value="Big_3_2"/>
    <property type="match status" value="5"/>
</dbReference>
<feature type="domain" description="SLH" evidence="4">
    <location>
        <begin position="2163"/>
        <end position="2222"/>
    </location>
</feature>
<evidence type="ECO:0000313" key="6">
    <source>
        <dbReference type="Proteomes" id="UP001652445"/>
    </source>
</evidence>
<dbReference type="EMBL" id="JAOQIO010000022">
    <property type="protein sequence ID" value="MCU6792323.1"/>
    <property type="molecule type" value="Genomic_DNA"/>
</dbReference>
<comment type="caution">
    <text evidence="5">The sequence shown here is derived from an EMBL/GenBank/DDBJ whole genome shotgun (WGS) entry which is preliminary data.</text>
</comment>
<dbReference type="SUPFAM" id="SSF49265">
    <property type="entry name" value="Fibronectin type III"/>
    <property type="match status" value="9"/>
</dbReference>
<evidence type="ECO:0000313" key="5">
    <source>
        <dbReference type="EMBL" id="MCU6792323.1"/>
    </source>
</evidence>
<dbReference type="PROSITE" id="PS50853">
    <property type="entry name" value="FN3"/>
    <property type="match status" value="13"/>
</dbReference>
<feature type="domain" description="SLH" evidence="4">
    <location>
        <begin position="2230"/>
        <end position="2289"/>
    </location>
</feature>
<feature type="domain" description="Fibronectin type-III" evidence="3">
    <location>
        <begin position="643"/>
        <end position="750"/>
    </location>
</feature>
<dbReference type="InterPro" id="IPR050991">
    <property type="entry name" value="ECM_Regulatory_Proteins"/>
</dbReference>
<feature type="domain" description="Fibronectin type-III" evidence="3">
    <location>
        <begin position="970"/>
        <end position="1077"/>
    </location>
</feature>
<protein>
    <submittedName>
        <fullName evidence="5">Fibronectin type III domain-containing protein</fullName>
    </submittedName>
</protein>
<evidence type="ECO:0000256" key="2">
    <source>
        <dbReference type="SAM" id="MobiDB-lite"/>
    </source>
</evidence>
<feature type="domain" description="Fibronectin type-III" evidence="3">
    <location>
        <begin position="534"/>
        <end position="641"/>
    </location>
</feature>
<keyword evidence="1" id="KW-0677">Repeat</keyword>
<organism evidence="5 6">
    <name type="scientific">Paenibacillus baimaensis</name>
    <dbReference type="NCBI Taxonomy" id="2982185"/>
    <lineage>
        <taxon>Bacteria</taxon>
        <taxon>Bacillati</taxon>
        <taxon>Bacillota</taxon>
        <taxon>Bacilli</taxon>
        <taxon>Bacillales</taxon>
        <taxon>Paenibacillaceae</taxon>
        <taxon>Paenibacillus</taxon>
    </lineage>
</organism>
<accession>A0ABT2UCF4</accession>
<feature type="domain" description="Fibronectin type-III" evidence="3">
    <location>
        <begin position="1188"/>
        <end position="1291"/>
    </location>
</feature>
<keyword evidence="6" id="KW-1185">Reference proteome</keyword>
<dbReference type="PANTHER" id="PTHR46708:SF2">
    <property type="entry name" value="FIBRONECTIN TYPE-III DOMAIN-CONTAINING PROTEIN"/>
    <property type="match status" value="1"/>
</dbReference>
<name>A0ABT2UCF4_9BACL</name>
<dbReference type="Pfam" id="PF00041">
    <property type="entry name" value="fn3"/>
    <property type="match status" value="2"/>
</dbReference>
<evidence type="ECO:0000259" key="4">
    <source>
        <dbReference type="PROSITE" id="PS51272"/>
    </source>
</evidence>
<dbReference type="InterPro" id="IPR036116">
    <property type="entry name" value="FN3_sf"/>
</dbReference>